<dbReference type="SUPFAM" id="SSF56815">
    <property type="entry name" value="Sec1/munc18-like (SM) proteins"/>
    <property type="match status" value="1"/>
</dbReference>
<dbReference type="Gene3D" id="3.40.50.1910">
    <property type="match status" value="1"/>
</dbReference>
<proteinExistence type="predicted"/>
<organism evidence="1 2">
    <name type="scientific">Chloropicon roscoffensis</name>
    <dbReference type="NCBI Taxonomy" id="1461544"/>
    <lineage>
        <taxon>Eukaryota</taxon>
        <taxon>Viridiplantae</taxon>
        <taxon>Chlorophyta</taxon>
        <taxon>Chloropicophyceae</taxon>
        <taxon>Chloropicales</taxon>
        <taxon>Chloropicaceae</taxon>
        <taxon>Chloropicon</taxon>
    </lineage>
</organism>
<dbReference type="InterPro" id="IPR036045">
    <property type="entry name" value="Sec1-like_sf"/>
</dbReference>
<accession>A0AAX4P3L1</accession>
<dbReference type="EMBL" id="CP151503">
    <property type="protein sequence ID" value="WZN60686.1"/>
    <property type="molecule type" value="Genomic_DNA"/>
</dbReference>
<reference evidence="1 2" key="1">
    <citation type="submission" date="2024-03" db="EMBL/GenBank/DDBJ databases">
        <title>Complete genome sequence of the green alga Chloropicon roscoffensis RCC1871.</title>
        <authorList>
            <person name="Lemieux C."/>
            <person name="Pombert J.-F."/>
            <person name="Otis C."/>
            <person name="Turmel M."/>
        </authorList>
    </citation>
    <scope>NUCLEOTIDE SEQUENCE [LARGE SCALE GENOMIC DNA]</scope>
    <source>
        <strain evidence="1 2">RCC1871</strain>
    </source>
</reference>
<name>A0AAX4P3L1_9CHLO</name>
<protein>
    <submittedName>
        <fullName evidence="1">Sec1 family domain-containing protein</fullName>
    </submittedName>
</protein>
<gene>
    <name evidence="1" type="ORF">HKI87_03g22200</name>
</gene>
<dbReference type="AlphaFoldDB" id="A0AAX4P3L1"/>
<sequence>MEDLVREAQRSLLESSEELIGALVYVDEVFAGTARDAWGVRQILGAGAVNVCSLEGASPQDADRSEILAPRSEGGRSVDRVAVFTGRLLHEAYPDVLRLLAGSSGRYRSCAVFTTLSEETYSGLAPDDMRLYPFESFREKLLAQLRDLLGPDAPELRLEVKSCPLAYCPRSSKVFTVPVPESLAGSLAGDLDVAQSKYYGPRDFDPTDFEEDVSPALTYLGRSLSDMCSHLGWDARIFARGRVSKVVAKEIASVDRKRRKHSRREVSLVLLDRALDLVTPALHADSDLDRLAADGEPLLTAGALGQPADGAALSRFDLLCGRGARDAARAIRRELREALLRERIPSGWRGCSRPGAAVTAGEIEALKSTLGSDEAREQKHASLLRYADLAARGLSPDHSRGWDFLVAAEEVVLHVALDGEELPTQYLLDLAARIKRERLDCLSRADVARLAFVAHVVVSLKYGPEGAAARLETLRDFLVELRPEGEGEGEEAQAKIGAVLERLERATSVCCQLNREAAPLLGLKQVFKPLVSATLDLLSDPSSGQEALEFVPGSLGGMLASGLGRFGFKTADIQPKPGDADTVVIFVLGQVSPLEVKLCADRKGGGKDVFMGSLDVGKPETFARTAFHCQ</sequence>
<evidence type="ECO:0000313" key="1">
    <source>
        <dbReference type="EMBL" id="WZN60686.1"/>
    </source>
</evidence>
<keyword evidence="2" id="KW-1185">Reference proteome</keyword>
<dbReference type="InterPro" id="IPR027482">
    <property type="entry name" value="Sec1-like_dom2"/>
</dbReference>
<dbReference type="Proteomes" id="UP001472866">
    <property type="component" value="Chromosome 03"/>
</dbReference>
<evidence type="ECO:0000313" key="2">
    <source>
        <dbReference type="Proteomes" id="UP001472866"/>
    </source>
</evidence>